<comment type="caution">
    <text evidence="2">The sequence shown here is derived from an EMBL/GenBank/DDBJ whole genome shotgun (WGS) entry which is preliminary data.</text>
</comment>
<gene>
    <name evidence="2" type="ORF">COZ39_02770</name>
</gene>
<keyword evidence="1" id="KW-0812">Transmembrane</keyword>
<evidence type="ECO:0000256" key="1">
    <source>
        <dbReference type="SAM" id="Phobius"/>
    </source>
</evidence>
<name>A0A2M7LWU2_9BACT</name>
<dbReference type="AlphaFoldDB" id="A0A2M7LWU2"/>
<sequence>MKLKDNFILMLLVILSSFLIFYQFTFIPKYLTFDEIEFTKLALSLSGKPYTPYSALATGHSTLYFYTLLFSLKTFGINVFALRLPAAIFGIFSVILFYFVSRLSFRSRLSRE</sequence>
<feature type="transmembrane region" description="Helical" evidence="1">
    <location>
        <begin position="75"/>
        <end position="100"/>
    </location>
</feature>
<feature type="non-terminal residue" evidence="2">
    <location>
        <position position="112"/>
    </location>
</feature>
<organism evidence="2 3">
    <name type="scientific">Candidatus Roizmanbacteria bacterium CG_4_10_14_3_um_filter_33_21</name>
    <dbReference type="NCBI Taxonomy" id="1974830"/>
    <lineage>
        <taxon>Bacteria</taxon>
        <taxon>Candidatus Roizmaniibacteriota</taxon>
    </lineage>
</organism>
<accession>A0A2M7LWU2</accession>
<dbReference type="Proteomes" id="UP000229708">
    <property type="component" value="Unassembled WGS sequence"/>
</dbReference>
<keyword evidence="1" id="KW-0472">Membrane</keyword>
<evidence type="ECO:0000313" key="3">
    <source>
        <dbReference type="Proteomes" id="UP000229708"/>
    </source>
</evidence>
<protein>
    <recommendedName>
        <fullName evidence="4">Glycosyltransferase RgtA/B/C/D-like domain-containing protein</fullName>
    </recommendedName>
</protein>
<dbReference type="EMBL" id="PFJI01000128">
    <property type="protein sequence ID" value="PIX72551.1"/>
    <property type="molecule type" value="Genomic_DNA"/>
</dbReference>
<reference evidence="3" key="1">
    <citation type="submission" date="2017-09" db="EMBL/GenBank/DDBJ databases">
        <title>Depth-based differentiation of microbial function through sediment-hosted aquifers and enrichment of novel symbionts in the deep terrestrial subsurface.</title>
        <authorList>
            <person name="Probst A.J."/>
            <person name="Ladd B."/>
            <person name="Jarett J.K."/>
            <person name="Geller-Mcgrath D.E."/>
            <person name="Sieber C.M.K."/>
            <person name="Emerson J.B."/>
            <person name="Anantharaman K."/>
            <person name="Thomas B.C."/>
            <person name="Malmstrom R."/>
            <person name="Stieglmeier M."/>
            <person name="Klingl A."/>
            <person name="Woyke T."/>
            <person name="Ryan C.M."/>
            <person name="Banfield J.F."/>
        </authorList>
    </citation>
    <scope>NUCLEOTIDE SEQUENCE [LARGE SCALE GENOMIC DNA]</scope>
</reference>
<proteinExistence type="predicted"/>
<feature type="transmembrane region" description="Helical" evidence="1">
    <location>
        <begin position="7"/>
        <end position="24"/>
    </location>
</feature>
<keyword evidence="1" id="KW-1133">Transmembrane helix</keyword>
<evidence type="ECO:0008006" key="4">
    <source>
        <dbReference type="Google" id="ProtNLM"/>
    </source>
</evidence>
<evidence type="ECO:0000313" key="2">
    <source>
        <dbReference type="EMBL" id="PIX72551.1"/>
    </source>
</evidence>